<keyword evidence="4" id="KW-0575">Peroxidase</keyword>
<dbReference type="InterPro" id="IPR006311">
    <property type="entry name" value="TAT_signal"/>
</dbReference>
<dbReference type="SUPFAM" id="SSF48113">
    <property type="entry name" value="Heme-dependent peroxidases"/>
    <property type="match status" value="1"/>
</dbReference>
<comment type="subcellular location">
    <subcellularLocation>
        <location evidence="1">Secreted</location>
    </subcellularLocation>
</comment>
<dbReference type="RefSeq" id="WP_397082805.1">
    <property type="nucleotide sequence ID" value="NZ_JBITGY010000005.1"/>
</dbReference>
<dbReference type="PROSITE" id="PS51318">
    <property type="entry name" value="TAT"/>
    <property type="match status" value="1"/>
</dbReference>
<sequence>MSGTHDGVSRRAFLGSVGATAVAAVTLDLDAAIAASAKAEAEGVLANSFGRIFQLPPFVNASNAVRAGLTEMGKAGGIMDAKDPLHFGPIRLITEPELSPNNVDNPTQTAGTTFLGQFLDHDMTFDETSPLGIPKRPEDSPNTRTPQFDLDTMYGGGPDVSPHLYQTNDRAKFRIESGGQFEDVPRRSNGSAIIPDDRNDENMMISGLHVAFMKFHNRVVDWVRSQNLPNTFGTSRLHVLWHYHWIILHEFLPQIVGQPLIDHIMRNGRQFYRPSTPFIPVEFQIAYRMGHSMIRPSYRANLRGDTGNAPFFGFIFDPAGEGQADPVDLRGGIRARRRFIGWQTFFDFGDGEVRRNKRIDTKLSTPLFHLPLMTIPGGEPPISLATRNLLRHVTWSLPSGQRLAQTMGISPVDTSELAAFNIGIETSAPLWYYVLKEAETLTGGQRLAGVGARLIAEVFIGLLQLDSQGFLVNAPNWRPFLPSRTSRDFTMLDLLTFAEVDPASRRQ</sequence>
<name>A0ABW7YU91_9ACTN</name>
<evidence type="ECO:0000256" key="1">
    <source>
        <dbReference type="ARBA" id="ARBA00004613"/>
    </source>
</evidence>
<protein>
    <submittedName>
        <fullName evidence="4">Heme peroxidase family protein</fullName>
    </submittedName>
</protein>
<dbReference type="PANTHER" id="PTHR11475:SF4">
    <property type="entry name" value="CHORION PEROXIDASE"/>
    <property type="match status" value="1"/>
</dbReference>
<dbReference type="GO" id="GO:0004601">
    <property type="term" value="F:peroxidase activity"/>
    <property type="evidence" value="ECO:0007669"/>
    <property type="project" value="UniProtKB-KW"/>
</dbReference>
<dbReference type="Gene3D" id="1.10.640.10">
    <property type="entry name" value="Haem peroxidase domain superfamily, animal type"/>
    <property type="match status" value="1"/>
</dbReference>
<comment type="caution">
    <text evidence="4">The sequence shown here is derived from an EMBL/GenBank/DDBJ whole genome shotgun (WGS) entry which is preliminary data.</text>
</comment>
<organism evidence="4 5">
    <name type="scientific">Nonomuraea typhae</name>
    <dbReference type="NCBI Taxonomy" id="2603600"/>
    <lineage>
        <taxon>Bacteria</taxon>
        <taxon>Bacillati</taxon>
        <taxon>Actinomycetota</taxon>
        <taxon>Actinomycetes</taxon>
        <taxon>Streptosporangiales</taxon>
        <taxon>Streptosporangiaceae</taxon>
        <taxon>Nonomuraea</taxon>
    </lineage>
</organism>
<dbReference type="PROSITE" id="PS50292">
    <property type="entry name" value="PEROXIDASE_3"/>
    <property type="match status" value="1"/>
</dbReference>
<reference evidence="4 5" key="1">
    <citation type="submission" date="2024-10" db="EMBL/GenBank/DDBJ databases">
        <title>The Natural Products Discovery Center: Release of the First 8490 Sequenced Strains for Exploring Actinobacteria Biosynthetic Diversity.</title>
        <authorList>
            <person name="Kalkreuter E."/>
            <person name="Kautsar S.A."/>
            <person name="Yang D."/>
            <person name="Bader C.D."/>
            <person name="Teijaro C.N."/>
            <person name="Fluegel L."/>
            <person name="Davis C.M."/>
            <person name="Simpson J.R."/>
            <person name="Lauterbach L."/>
            <person name="Steele A.D."/>
            <person name="Gui C."/>
            <person name="Meng S."/>
            <person name="Li G."/>
            <person name="Viehrig K."/>
            <person name="Ye F."/>
            <person name="Su P."/>
            <person name="Kiefer A.F."/>
            <person name="Nichols A."/>
            <person name="Cepeda A.J."/>
            <person name="Yan W."/>
            <person name="Fan B."/>
            <person name="Jiang Y."/>
            <person name="Adhikari A."/>
            <person name="Zheng C.-J."/>
            <person name="Schuster L."/>
            <person name="Cowan T.M."/>
            <person name="Smanski M.J."/>
            <person name="Chevrette M.G."/>
            <person name="De Carvalho L.P.S."/>
            <person name="Shen B."/>
        </authorList>
    </citation>
    <scope>NUCLEOTIDE SEQUENCE [LARGE SCALE GENOMIC DNA]</scope>
    <source>
        <strain evidence="4 5">NPDC050545</strain>
    </source>
</reference>
<dbReference type="InterPro" id="IPR037120">
    <property type="entry name" value="Haem_peroxidase_sf_animal"/>
</dbReference>
<dbReference type="PANTHER" id="PTHR11475">
    <property type="entry name" value="OXIDASE/PEROXIDASE"/>
    <property type="match status" value="1"/>
</dbReference>
<dbReference type="EMBL" id="JBITGY010000005">
    <property type="protein sequence ID" value="MFI6499476.1"/>
    <property type="molecule type" value="Genomic_DNA"/>
</dbReference>
<evidence type="ECO:0000256" key="3">
    <source>
        <dbReference type="ARBA" id="ARBA00023180"/>
    </source>
</evidence>
<evidence type="ECO:0000313" key="4">
    <source>
        <dbReference type="EMBL" id="MFI6499476.1"/>
    </source>
</evidence>
<keyword evidence="5" id="KW-1185">Reference proteome</keyword>
<accession>A0ABW7YU91</accession>
<dbReference type="InterPro" id="IPR010255">
    <property type="entry name" value="Haem_peroxidase_sf"/>
</dbReference>
<dbReference type="InterPro" id="IPR019791">
    <property type="entry name" value="Haem_peroxidase_animal"/>
</dbReference>
<dbReference type="Pfam" id="PF03098">
    <property type="entry name" value="An_peroxidase"/>
    <property type="match status" value="1"/>
</dbReference>
<dbReference type="CDD" id="cd09819">
    <property type="entry name" value="An_peroxidase_bacterial_1"/>
    <property type="match status" value="1"/>
</dbReference>
<keyword evidence="4" id="KW-0560">Oxidoreductase</keyword>
<evidence type="ECO:0000313" key="5">
    <source>
        <dbReference type="Proteomes" id="UP001612741"/>
    </source>
</evidence>
<evidence type="ECO:0000256" key="2">
    <source>
        <dbReference type="ARBA" id="ARBA00022525"/>
    </source>
</evidence>
<gene>
    <name evidence="4" type="ORF">ACIBG2_18965</name>
</gene>
<proteinExistence type="predicted"/>
<dbReference type="Proteomes" id="UP001612741">
    <property type="component" value="Unassembled WGS sequence"/>
</dbReference>
<keyword evidence="2" id="KW-0964">Secreted</keyword>
<keyword evidence="3" id="KW-0325">Glycoprotein</keyword>